<name>A0A6C0ALG0_9ZZZZ</name>
<protein>
    <submittedName>
        <fullName evidence="1">Uncharacterized protein</fullName>
    </submittedName>
</protein>
<evidence type="ECO:0000313" key="1">
    <source>
        <dbReference type="EMBL" id="QHS80125.1"/>
    </source>
</evidence>
<sequence length="56" mass="6582">MPCNCGKNLFGNNNNILNANKKKEREKFMQKQKDATKNLIFSKSTNRRPARMKMCF</sequence>
<accession>A0A6C0ALG0</accession>
<organism evidence="1">
    <name type="scientific">viral metagenome</name>
    <dbReference type="NCBI Taxonomy" id="1070528"/>
    <lineage>
        <taxon>unclassified sequences</taxon>
        <taxon>metagenomes</taxon>
        <taxon>organismal metagenomes</taxon>
    </lineage>
</organism>
<dbReference type="AlphaFoldDB" id="A0A6C0ALG0"/>
<proteinExistence type="predicted"/>
<dbReference type="EMBL" id="MN740675">
    <property type="protein sequence ID" value="QHS80125.1"/>
    <property type="molecule type" value="Genomic_DNA"/>
</dbReference>
<reference evidence="1" key="1">
    <citation type="journal article" date="2020" name="Nature">
        <title>Giant virus diversity and host interactions through global metagenomics.</title>
        <authorList>
            <person name="Schulz F."/>
            <person name="Roux S."/>
            <person name="Paez-Espino D."/>
            <person name="Jungbluth S."/>
            <person name="Walsh D.A."/>
            <person name="Denef V.J."/>
            <person name="McMahon K.D."/>
            <person name="Konstantinidis K.T."/>
            <person name="Eloe-Fadrosh E.A."/>
            <person name="Kyrpides N.C."/>
            <person name="Woyke T."/>
        </authorList>
    </citation>
    <scope>NUCLEOTIDE SEQUENCE</scope>
    <source>
        <strain evidence="1">GVMAG-S-1039698-54</strain>
    </source>
</reference>